<sequence length="473" mass="52537">MADERMHASSLPTEITLHISSYLPQSTLVNVSLVCRTWRLGILSILFSSIALTNDECIARFSRTITHGGKINSASPISQYIRSLIIASDSITKPITELGLAPLASCIPYLAQLARLHWRISFVPANGDVLGLFQSRCPQLKSVSLLVPDGHQFKNNLGESHYATLLGFKNLSEFKLQVHHIPPDLGTKAFGPLKGLVSHCPNLEFLQLYFLNPELRSACYTLDDVATWLGLEVFMPSLRRFHLLGSVQIDEASLVSSPDNGTHYFRNFLTRHAHLEELHLNCVSLASFSETADPEHLAQALPSLKRFSGPDVLCDLLVRSSVAKRLERLSIDECSFKAGISFVPHRPPRVLPLPMLRELVIGTNMFYPVLTILELLLPEAPSLERLGLVPIPPACHAMFLDLVSHTPRLQKTSIFNSTPAIIDPVGPNQQTAGDVAQHRLYVEMKKVCPELDVTRAWLAGVVLDKREAESRIY</sequence>
<accession>A0A8H3C3P9</accession>
<organism evidence="2 3">
    <name type="scientific">Rhizoctonia solani</name>
    <dbReference type="NCBI Taxonomy" id="456999"/>
    <lineage>
        <taxon>Eukaryota</taxon>
        <taxon>Fungi</taxon>
        <taxon>Dikarya</taxon>
        <taxon>Basidiomycota</taxon>
        <taxon>Agaricomycotina</taxon>
        <taxon>Agaricomycetes</taxon>
        <taxon>Cantharellales</taxon>
        <taxon>Ceratobasidiaceae</taxon>
        <taxon>Rhizoctonia</taxon>
    </lineage>
</organism>
<dbReference type="AlphaFoldDB" id="A0A8H3C3P9"/>
<dbReference type="PANTHER" id="PTHR31639:SF256">
    <property type="entry name" value="OS07G0242900 PROTEIN"/>
    <property type="match status" value="1"/>
</dbReference>
<dbReference type="SUPFAM" id="SSF81383">
    <property type="entry name" value="F-box domain"/>
    <property type="match status" value="1"/>
</dbReference>
<proteinExistence type="predicted"/>
<name>A0A8H3C3P9_9AGAM</name>
<dbReference type="InterPro" id="IPR032675">
    <property type="entry name" value="LRR_dom_sf"/>
</dbReference>
<dbReference type="Proteomes" id="UP000663841">
    <property type="component" value="Unassembled WGS sequence"/>
</dbReference>
<feature type="domain" description="F-box" evidence="1">
    <location>
        <begin position="5"/>
        <end position="50"/>
    </location>
</feature>
<dbReference type="PANTHER" id="PTHR31639">
    <property type="entry name" value="F-BOX PROTEIN-LIKE"/>
    <property type="match status" value="1"/>
</dbReference>
<dbReference type="SUPFAM" id="SSF52047">
    <property type="entry name" value="RNI-like"/>
    <property type="match status" value="1"/>
</dbReference>
<evidence type="ECO:0000259" key="1">
    <source>
        <dbReference type="PROSITE" id="PS50181"/>
    </source>
</evidence>
<dbReference type="EMBL" id="CAJMWW010000525">
    <property type="protein sequence ID" value="CAE6473089.1"/>
    <property type="molecule type" value="Genomic_DNA"/>
</dbReference>
<comment type="caution">
    <text evidence="2">The sequence shown here is derived from an EMBL/GenBank/DDBJ whole genome shotgun (WGS) entry which is preliminary data.</text>
</comment>
<reference evidence="2" key="1">
    <citation type="submission" date="2021-01" db="EMBL/GenBank/DDBJ databases">
        <authorList>
            <person name="Kaushik A."/>
        </authorList>
    </citation>
    <scope>NUCLEOTIDE SEQUENCE</scope>
    <source>
        <strain evidence="2">AG3-T5</strain>
    </source>
</reference>
<dbReference type="SMART" id="SM00256">
    <property type="entry name" value="FBOX"/>
    <property type="match status" value="1"/>
</dbReference>
<dbReference type="Gene3D" id="1.20.1280.50">
    <property type="match status" value="1"/>
</dbReference>
<dbReference type="Gene3D" id="3.80.10.10">
    <property type="entry name" value="Ribonuclease Inhibitor"/>
    <property type="match status" value="1"/>
</dbReference>
<dbReference type="CDD" id="cd09917">
    <property type="entry name" value="F-box_SF"/>
    <property type="match status" value="1"/>
</dbReference>
<dbReference type="InterPro" id="IPR001810">
    <property type="entry name" value="F-box_dom"/>
</dbReference>
<dbReference type="PROSITE" id="PS50181">
    <property type="entry name" value="FBOX"/>
    <property type="match status" value="1"/>
</dbReference>
<dbReference type="InterPro" id="IPR036047">
    <property type="entry name" value="F-box-like_dom_sf"/>
</dbReference>
<evidence type="ECO:0000313" key="2">
    <source>
        <dbReference type="EMBL" id="CAE6473089.1"/>
    </source>
</evidence>
<evidence type="ECO:0000313" key="3">
    <source>
        <dbReference type="Proteomes" id="UP000663841"/>
    </source>
</evidence>
<protein>
    <recommendedName>
        <fullName evidence="1">F-box domain-containing protein</fullName>
    </recommendedName>
</protein>
<gene>
    <name evidence="2" type="ORF">RDB_LOCUS182645</name>
</gene>
<dbReference type="Pfam" id="PF12937">
    <property type="entry name" value="F-box-like"/>
    <property type="match status" value="1"/>
</dbReference>